<dbReference type="Proteomes" id="UP000070657">
    <property type="component" value="Unassembled WGS sequence"/>
</dbReference>
<evidence type="ECO:0000256" key="4">
    <source>
        <dbReference type="ARBA" id="ARBA00022723"/>
    </source>
</evidence>
<comment type="subcellular location">
    <subcellularLocation>
        <location evidence="1">Membrane</location>
        <topology evidence="1">Multi-pass membrane protein</topology>
    </subcellularLocation>
</comment>
<keyword evidence="4" id="KW-0479">Metal-binding</keyword>
<dbReference type="InterPro" id="IPR035896">
    <property type="entry name" value="AN1-like_Znf"/>
</dbReference>
<evidence type="ECO:0000256" key="6">
    <source>
        <dbReference type="ARBA" id="ARBA00022801"/>
    </source>
</evidence>
<comment type="caution">
    <text evidence="12">The sequence shown here is derived from an EMBL/GenBank/DDBJ whole genome shotgun (WGS) entry which is preliminary data.</text>
</comment>
<feature type="transmembrane region" description="Helical" evidence="10">
    <location>
        <begin position="238"/>
        <end position="257"/>
    </location>
</feature>
<dbReference type="SUPFAM" id="SSF118310">
    <property type="entry name" value="AN1-like Zinc finger"/>
    <property type="match status" value="1"/>
</dbReference>
<evidence type="ECO:0000256" key="2">
    <source>
        <dbReference type="ARBA" id="ARBA00009045"/>
    </source>
</evidence>
<dbReference type="PANTHER" id="PTHR43731">
    <property type="entry name" value="RHOMBOID PROTEASE"/>
    <property type="match status" value="1"/>
</dbReference>
<dbReference type="InterPro" id="IPR022764">
    <property type="entry name" value="Peptidase_S54_rhomboid_dom"/>
</dbReference>
<dbReference type="GO" id="GO:0008270">
    <property type="term" value="F:zinc ion binding"/>
    <property type="evidence" value="ECO:0007669"/>
    <property type="project" value="UniProtKB-KW"/>
</dbReference>
<evidence type="ECO:0000256" key="10">
    <source>
        <dbReference type="SAM" id="Phobius"/>
    </source>
</evidence>
<proteinExistence type="inferred from homology"/>
<dbReference type="SUPFAM" id="SSF144091">
    <property type="entry name" value="Rhomboid-like"/>
    <property type="match status" value="1"/>
</dbReference>
<keyword evidence="6" id="KW-0378">Hydrolase</keyword>
<dbReference type="SMART" id="SM00154">
    <property type="entry name" value="ZnF_AN1"/>
    <property type="match status" value="1"/>
</dbReference>
<dbReference type="Pfam" id="PF01428">
    <property type="entry name" value="zf-AN1"/>
    <property type="match status" value="1"/>
</dbReference>
<feature type="transmembrane region" description="Helical" evidence="10">
    <location>
        <begin position="269"/>
        <end position="287"/>
    </location>
</feature>
<keyword evidence="3 10" id="KW-0812">Transmembrane</keyword>
<evidence type="ECO:0000313" key="13">
    <source>
        <dbReference type="Proteomes" id="UP000070657"/>
    </source>
</evidence>
<dbReference type="Gene3D" id="1.20.1540.10">
    <property type="entry name" value="Rhomboid-like"/>
    <property type="match status" value="1"/>
</dbReference>
<evidence type="ECO:0000256" key="3">
    <source>
        <dbReference type="ARBA" id="ARBA00022692"/>
    </source>
</evidence>
<reference evidence="12 13" key="1">
    <citation type="journal article" date="2016" name="Sci. Rep.">
        <title>Metabolic traits of an uncultured archaeal lineage -MSBL1- from brine pools of the Red Sea.</title>
        <authorList>
            <person name="Mwirichia R."/>
            <person name="Alam I."/>
            <person name="Rashid M."/>
            <person name="Vinu M."/>
            <person name="Ba-Alawi W."/>
            <person name="Anthony Kamau A."/>
            <person name="Kamanda Ngugi D."/>
            <person name="Goker M."/>
            <person name="Klenk H.P."/>
            <person name="Bajic V."/>
            <person name="Stingl U."/>
        </authorList>
    </citation>
    <scope>NUCLEOTIDE SEQUENCE [LARGE SCALE GENOMIC DNA]</scope>
    <source>
        <strain evidence="12">SCGC-AAA259E22</strain>
    </source>
</reference>
<evidence type="ECO:0000256" key="7">
    <source>
        <dbReference type="ARBA" id="ARBA00022833"/>
    </source>
</evidence>
<dbReference type="GO" id="GO:0004252">
    <property type="term" value="F:serine-type endopeptidase activity"/>
    <property type="evidence" value="ECO:0007669"/>
    <property type="project" value="InterPro"/>
</dbReference>
<evidence type="ECO:0000313" key="12">
    <source>
        <dbReference type="EMBL" id="KXA93592.1"/>
    </source>
</evidence>
<dbReference type="GO" id="GO:0016020">
    <property type="term" value="C:membrane"/>
    <property type="evidence" value="ECO:0007669"/>
    <property type="project" value="UniProtKB-SubCell"/>
</dbReference>
<evidence type="ECO:0000256" key="8">
    <source>
        <dbReference type="ARBA" id="ARBA00022989"/>
    </source>
</evidence>
<dbReference type="InterPro" id="IPR050925">
    <property type="entry name" value="Rhomboid_protease_S54"/>
</dbReference>
<dbReference type="PANTHER" id="PTHR43731:SF14">
    <property type="entry name" value="PRESENILIN-ASSOCIATED RHOMBOID-LIKE PROTEIN, MITOCHONDRIAL"/>
    <property type="match status" value="1"/>
</dbReference>
<evidence type="ECO:0000259" key="11">
    <source>
        <dbReference type="PROSITE" id="PS51039"/>
    </source>
</evidence>
<keyword evidence="7" id="KW-0862">Zinc</keyword>
<dbReference type="Gene3D" id="4.10.1110.10">
    <property type="entry name" value="AN1-like Zinc finger"/>
    <property type="match status" value="1"/>
</dbReference>
<sequence>MAKCDYCGAEVSMPYTCGYCGGSFCPKHRLPENHSCEGLDKLTEESRRSGRIYRGISEDLRDEPRENPPESFRRIGFDFDDEKIGGEGEFGGRGILKNLFFSNATTTLLFIIVIVYFGQLLVQLTFGGYFYENTFISLVALRQSTIFKYPWTLVTSIFIHLDFFHMFVNGLILFFIGSALERRIGRKRFIYIFLVAGILAGIAQLLVSKPNAILLGASGAIFGVLGTLTVISPRMPILLFFFIPMPLWMLTVGYGTLEAILAITSPGDTIAHMAHFSGILVGLLYGYKLRREGIGRARSALEDLFRNLGI</sequence>
<keyword evidence="5" id="KW-0863">Zinc-finger</keyword>
<dbReference type="EMBL" id="LHXP01000013">
    <property type="protein sequence ID" value="KXA93592.1"/>
    <property type="molecule type" value="Genomic_DNA"/>
</dbReference>
<comment type="similarity">
    <text evidence="2">Belongs to the peptidase S54 family.</text>
</comment>
<dbReference type="InterPro" id="IPR000058">
    <property type="entry name" value="Znf_AN1"/>
</dbReference>
<gene>
    <name evidence="12" type="ORF">AKJ66_01580</name>
</gene>
<keyword evidence="8 10" id="KW-1133">Transmembrane helix</keyword>
<organism evidence="12 13">
    <name type="scientific">candidate division MSBL1 archaeon SCGC-AAA259E22</name>
    <dbReference type="NCBI Taxonomy" id="1698265"/>
    <lineage>
        <taxon>Archaea</taxon>
        <taxon>Methanobacteriati</taxon>
        <taxon>Methanobacteriota</taxon>
        <taxon>candidate division MSBL1</taxon>
    </lineage>
</organism>
<accession>A0A133UH76</accession>
<evidence type="ECO:0000256" key="5">
    <source>
        <dbReference type="ARBA" id="ARBA00022771"/>
    </source>
</evidence>
<dbReference type="AlphaFoldDB" id="A0A133UH76"/>
<evidence type="ECO:0000256" key="1">
    <source>
        <dbReference type="ARBA" id="ARBA00004141"/>
    </source>
</evidence>
<dbReference type="Pfam" id="PF01694">
    <property type="entry name" value="Rhomboid"/>
    <property type="match status" value="1"/>
</dbReference>
<evidence type="ECO:0000256" key="9">
    <source>
        <dbReference type="ARBA" id="ARBA00023136"/>
    </source>
</evidence>
<dbReference type="InterPro" id="IPR035952">
    <property type="entry name" value="Rhomboid-like_sf"/>
</dbReference>
<feature type="transmembrane region" description="Helical" evidence="10">
    <location>
        <begin position="107"/>
        <end position="131"/>
    </location>
</feature>
<feature type="domain" description="AN1-type" evidence="11">
    <location>
        <begin position="1"/>
        <end position="44"/>
    </location>
</feature>
<dbReference type="PROSITE" id="PS51039">
    <property type="entry name" value="ZF_AN1"/>
    <property type="match status" value="1"/>
</dbReference>
<feature type="transmembrane region" description="Helical" evidence="10">
    <location>
        <begin position="189"/>
        <end position="207"/>
    </location>
</feature>
<feature type="transmembrane region" description="Helical" evidence="10">
    <location>
        <begin position="213"/>
        <end position="231"/>
    </location>
</feature>
<feature type="transmembrane region" description="Helical" evidence="10">
    <location>
        <begin position="151"/>
        <end position="177"/>
    </location>
</feature>
<protein>
    <recommendedName>
        <fullName evidence="11">AN1-type domain-containing protein</fullName>
    </recommendedName>
</protein>
<keyword evidence="9 10" id="KW-0472">Membrane</keyword>
<keyword evidence="13" id="KW-1185">Reference proteome</keyword>
<name>A0A133UH76_9EURY</name>